<feature type="compositionally biased region" description="Basic and acidic residues" evidence="1">
    <location>
        <begin position="188"/>
        <end position="197"/>
    </location>
</feature>
<feature type="compositionally biased region" description="Polar residues" evidence="1">
    <location>
        <begin position="166"/>
        <end position="178"/>
    </location>
</feature>
<keyword evidence="3" id="KW-1185">Reference proteome</keyword>
<feature type="region of interest" description="Disordered" evidence="1">
    <location>
        <begin position="1"/>
        <end position="29"/>
    </location>
</feature>
<gene>
    <name evidence="2" type="ORF">XNOV1_A014217</name>
</gene>
<evidence type="ECO:0000256" key="1">
    <source>
        <dbReference type="SAM" id="MobiDB-lite"/>
    </source>
</evidence>
<accession>A0AAV1ENZ6</accession>
<dbReference type="AlphaFoldDB" id="A0AAV1ENZ6"/>
<proteinExistence type="predicted"/>
<name>A0AAV1ENZ6_XYRNO</name>
<organism evidence="2 3">
    <name type="scientific">Xyrichtys novacula</name>
    <name type="common">Pearly razorfish</name>
    <name type="synonym">Hemipteronotus novacula</name>
    <dbReference type="NCBI Taxonomy" id="13765"/>
    <lineage>
        <taxon>Eukaryota</taxon>
        <taxon>Metazoa</taxon>
        <taxon>Chordata</taxon>
        <taxon>Craniata</taxon>
        <taxon>Vertebrata</taxon>
        <taxon>Euteleostomi</taxon>
        <taxon>Actinopterygii</taxon>
        <taxon>Neopterygii</taxon>
        <taxon>Teleostei</taxon>
        <taxon>Neoteleostei</taxon>
        <taxon>Acanthomorphata</taxon>
        <taxon>Eupercaria</taxon>
        <taxon>Labriformes</taxon>
        <taxon>Labridae</taxon>
        <taxon>Xyrichtys</taxon>
    </lineage>
</organism>
<feature type="region of interest" description="Disordered" evidence="1">
    <location>
        <begin position="162"/>
        <end position="208"/>
    </location>
</feature>
<evidence type="ECO:0000313" key="2">
    <source>
        <dbReference type="EMBL" id="CAJ1050327.1"/>
    </source>
</evidence>
<dbReference type="Proteomes" id="UP001178508">
    <property type="component" value="Chromosome 2"/>
</dbReference>
<evidence type="ECO:0000313" key="3">
    <source>
        <dbReference type="Proteomes" id="UP001178508"/>
    </source>
</evidence>
<feature type="compositionally biased region" description="Low complexity" evidence="1">
    <location>
        <begin position="62"/>
        <end position="79"/>
    </location>
</feature>
<sequence length="208" mass="22801">MPGSPRRLLTTFPGKSVVKSAREENKKKKKHELCFLEALQLQERVCFPGGVDVMLSKRAKISGSSSSSSLRGARAAHSLNVNARKSVSAQGAETQEETGSPERGRQDALSDTDVTPTDMDRRGHLGESRAFLHNVVHIKIGAPNSCCRCYTFSLGNLSCAIDRPSSGESAPKASTNTLLRKGPRSSRKPQEFRESMQMKKRTKLDWNG</sequence>
<feature type="region of interest" description="Disordered" evidence="1">
    <location>
        <begin position="62"/>
        <end position="122"/>
    </location>
</feature>
<reference evidence="2" key="1">
    <citation type="submission" date="2023-08" db="EMBL/GenBank/DDBJ databases">
        <authorList>
            <person name="Alioto T."/>
            <person name="Alioto T."/>
            <person name="Gomez Garrido J."/>
        </authorList>
    </citation>
    <scope>NUCLEOTIDE SEQUENCE</scope>
</reference>
<dbReference type="EMBL" id="OY660865">
    <property type="protein sequence ID" value="CAJ1050327.1"/>
    <property type="molecule type" value="Genomic_DNA"/>
</dbReference>
<protein>
    <submittedName>
        <fullName evidence="2">Uncharacterized protein</fullName>
    </submittedName>
</protein>
<feature type="compositionally biased region" description="Polar residues" evidence="1">
    <location>
        <begin position="80"/>
        <end position="93"/>
    </location>
</feature>